<dbReference type="GO" id="GO:0046373">
    <property type="term" value="P:L-arabinose metabolic process"/>
    <property type="evidence" value="ECO:0007669"/>
    <property type="project" value="InterPro"/>
</dbReference>
<feature type="domain" description="Alpha-L-arabinofuranosidase C-terminal" evidence="9">
    <location>
        <begin position="443"/>
        <end position="641"/>
    </location>
</feature>
<keyword evidence="11" id="KW-1185">Reference proteome</keyword>
<dbReference type="GO" id="GO:0046556">
    <property type="term" value="F:alpha-L-arabinofuranosidase activity"/>
    <property type="evidence" value="ECO:0007669"/>
    <property type="project" value="UniProtKB-EC"/>
</dbReference>
<keyword evidence="7" id="KW-0325">Glycoprotein</keyword>
<evidence type="ECO:0000256" key="5">
    <source>
        <dbReference type="ARBA" id="ARBA00022729"/>
    </source>
</evidence>
<dbReference type="OrthoDB" id="406864at2759"/>
<dbReference type="EMBL" id="ML991840">
    <property type="protein sequence ID" value="KAF2230534.1"/>
    <property type="molecule type" value="Genomic_DNA"/>
</dbReference>
<evidence type="ECO:0000259" key="9">
    <source>
        <dbReference type="SMART" id="SM00813"/>
    </source>
</evidence>
<accession>A0A6A6GXL0</accession>
<evidence type="ECO:0000313" key="10">
    <source>
        <dbReference type="EMBL" id="KAF2230534.1"/>
    </source>
</evidence>
<keyword evidence="6 10" id="KW-0378">Hydrolase</keyword>
<dbReference type="PANTHER" id="PTHR31776">
    <property type="entry name" value="ALPHA-L-ARABINOFURANOSIDASE 1"/>
    <property type="match status" value="1"/>
</dbReference>
<dbReference type="SUPFAM" id="SSF51011">
    <property type="entry name" value="Glycosyl hydrolase domain"/>
    <property type="match status" value="1"/>
</dbReference>
<dbReference type="EC" id="3.2.1.55" evidence="4"/>
<dbReference type="PANTHER" id="PTHR31776:SF0">
    <property type="entry name" value="ALPHA-L-ARABINOFURANOSIDASE 1"/>
    <property type="match status" value="1"/>
</dbReference>
<evidence type="ECO:0000256" key="4">
    <source>
        <dbReference type="ARBA" id="ARBA00012670"/>
    </source>
</evidence>
<dbReference type="Pfam" id="PF22848">
    <property type="entry name" value="ASD1_dom"/>
    <property type="match status" value="1"/>
</dbReference>
<organism evidence="10 11">
    <name type="scientific">Viridothelium virens</name>
    <name type="common">Speckled blister lichen</name>
    <name type="synonym">Trypethelium virens</name>
    <dbReference type="NCBI Taxonomy" id="1048519"/>
    <lineage>
        <taxon>Eukaryota</taxon>
        <taxon>Fungi</taxon>
        <taxon>Dikarya</taxon>
        <taxon>Ascomycota</taxon>
        <taxon>Pezizomycotina</taxon>
        <taxon>Dothideomycetes</taxon>
        <taxon>Dothideomycetes incertae sedis</taxon>
        <taxon>Trypetheliales</taxon>
        <taxon>Trypetheliaceae</taxon>
        <taxon>Viridothelium</taxon>
    </lineage>
</organism>
<dbReference type="Proteomes" id="UP000800092">
    <property type="component" value="Unassembled WGS sequence"/>
</dbReference>
<keyword evidence="5 8" id="KW-0732">Signal</keyword>
<evidence type="ECO:0000313" key="11">
    <source>
        <dbReference type="Proteomes" id="UP000800092"/>
    </source>
</evidence>
<dbReference type="SUPFAM" id="SSF51445">
    <property type="entry name" value="(Trans)glycosidases"/>
    <property type="match status" value="1"/>
</dbReference>
<evidence type="ECO:0000256" key="3">
    <source>
        <dbReference type="ARBA" id="ARBA00007186"/>
    </source>
</evidence>
<sequence>MLRQAFVALSALSSLTRAQQALNLSVASSGGNATSPLQYGLMFEDINHSGDGGIYAELIQNRAFQGSSVFPSNLSAWGSVGGDTLSLQNLSNPVSSALPTSVNVAVSNGTTGQVGLSNTGWWGFDVQVQDYKGSFYVHGTYNGSFTISLVSNLTNTTFGSVNVPVSSTKDGWTQYNYTLTPSMAAPNSNNTFILTFDAACATDGSLDFNLISLFPPTYKNRENGNRVDLMEALAGLNPSFLRLPGGNNLEGNDPPYLWYWNQTLGPLKDRPGRPGTWGYQNTDGLGLIEYLYWCQDLGIEPILAVWSGLYLDGTIIPNGTIDTYVQYALDELEFLMGDASTTYGAQRIALGYPDPFQINYVEVGNEDNLNNGLESYQDYRLPAFYDAITSAYPNITIIASTIALDPFPGNSSGDYHQYTRPDFFVSQFNFFDNYTSEHPILIGEYATLQPNAPGNPGANFSAPRPPFPFWIGSIAECVFLIGAERNADKIIGASYAPTFQNLNSYQWVPDMISYTADASQDVMSTSWHTVSFLSSTRMTSTLPITNNATAAVGPVYYVAGENADTGSSIFKAAVYNSSGDVPVSITFAGVAAGTKANLTVLTADDPSAYNQPGSDNVVNTQSTSVTADGNGAFSFSLPDLSVAILETESGNSSAGAGQQGKIPWGTEGWKMWKNGAGLRLGEKKYGDGCDAAMMGQGCSRGGWSPDGHHHRGSHW</sequence>
<dbReference type="AlphaFoldDB" id="A0A6A6GXL0"/>
<evidence type="ECO:0000256" key="2">
    <source>
        <dbReference type="ARBA" id="ARBA00004834"/>
    </source>
</evidence>
<dbReference type="InterPro" id="IPR017853">
    <property type="entry name" value="GH"/>
</dbReference>
<feature type="signal peptide" evidence="8">
    <location>
        <begin position="1"/>
        <end position="18"/>
    </location>
</feature>
<comment type="pathway">
    <text evidence="2">Glycan metabolism; L-arabinan degradation.</text>
</comment>
<feature type="chain" id="PRO_5025495396" description="non-reducing end alpha-L-arabinofuranosidase" evidence="8">
    <location>
        <begin position="19"/>
        <end position="715"/>
    </location>
</feature>
<gene>
    <name evidence="10" type="ORF">EV356DRAFT_536350</name>
</gene>
<dbReference type="SMART" id="SM00813">
    <property type="entry name" value="Alpha-L-AF_C"/>
    <property type="match status" value="1"/>
</dbReference>
<evidence type="ECO:0000256" key="6">
    <source>
        <dbReference type="ARBA" id="ARBA00022801"/>
    </source>
</evidence>
<dbReference type="Gene3D" id="2.60.40.1180">
    <property type="entry name" value="Golgi alpha-mannosidase II"/>
    <property type="match status" value="1"/>
</dbReference>
<comment type="catalytic activity">
    <reaction evidence="1">
        <text>Hydrolysis of terminal non-reducing alpha-L-arabinofuranoside residues in alpha-L-arabinosides.</text>
        <dbReference type="EC" id="3.2.1.55"/>
    </reaction>
</comment>
<dbReference type="InterPro" id="IPR010720">
    <property type="entry name" value="Alpha-L-AF_C"/>
</dbReference>
<dbReference type="Pfam" id="PF06964">
    <property type="entry name" value="Alpha-L-AF_C"/>
    <property type="match status" value="1"/>
</dbReference>
<proteinExistence type="inferred from homology"/>
<dbReference type="InterPro" id="IPR055235">
    <property type="entry name" value="ASD1_cat"/>
</dbReference>
<evidence type="ECO:0000256" key="8">
    <source>
        <dbReference type="SAM" id="SignalP"/>
    </source>
</evidence>
<dbReference type="UniPathway" id="UPA00667"/>
<dbReference type="GO" id="GO:0031222">
    <property type="term" value="P:arabinan catabolic process"/>
    <property type="evidence" value="ECO:0007669"/>
    <property type="project" value="UniProtKB-UniPathway"/>
</dbReference>
<comment type="similarity">
    <text evidence="3">Belongs to the glycosyl hydrolase 51 family.</text>
</comment>
<protein>
    <recommendedName>
        <fullName evidence="4">non-reducing end alpha-L-arabinofuranosidase</fullName>
        <ecNumber evidence="4">3.2.1.55</ecNumber>
    </recommendedName>
</protein>
<dbReference type="InterPro" id="IPR013780">
    <property type="entry name" value="Glyco_hydro_b"/>
</dbReference>
<dbReference type="InterPro" id="IPR051563">
    <property type="entry name" value="Glycosyl_Hydrolase_51"/>
</dbReference>
<name>A0A6A6GXL0_VIRVR</name>
<dbReference type="Gene3D" id="3.20.20.80">
    <property type="entry name" value="Glycosidases"/>
    <property type="match status" value="1"/>
</dbReference>
<evidence type="ECO:0000256" key="1">
    <source>
        <dbReference type="ARBA" id="ARBA00001462"/>
    </source>
</evidence>
<reference evidence="10" key="1">
    <citation type="journal article" date="2020" name="Stud. Mycol.">
        <title>101 Dothideomycetes genomes: a test case for predicting lifestyles and emergence of pathogens.</title>
        <authorList>
            <person name="Haridas S."/>
            <person name="Albert R."/>
            <person name="Binder M."/>
            <person name="Bloem J."/>
            <person name="Labutti K."/>
            <person name="Salamov A."/>
            <person name="Andreopoulos B."/>
            <person name="Baker S."/>
            <person name="Barry K."/>
            <person name="Bills G."/>
            <person name="Bluhm B."/>
            <person name="Cannon C."/>
            <person name="Castanera R."/>
            <person name="Culley D."/>
            <person name="Daum C."/>
            <person name="Ezra D."/>
            <person name="Gonzalez J."/>
            <person name="Henrissat B."/>
            <person name="Kuo A."/>
            <person name="Liang C."/>
            <person name="Lipzen A."/>
            <person name="Lutzoni F."/>
            <person name="Magnuson J."/>
            <person name="Mondo S."/>
            <person name="Nolan M."/>
            <person name="Ohm R."/>
            <person name="Pangilinan J."/>
            <person name="Park H.-J."/>
            <person name="Ramirez L."/>
            <person name="Alfaro M."/>
            <person name="Sun H."/>
            <person name="Tritt A."/>
            <person name="Yoshinaga Y."/>
            <person name="Zwiers L.-H."/>
            <person name="Turgeon B."/>
            <person name="Goodwin S."/>
            <person name="Spatafora J."/>
            <person name="Crous P."/>
            <person name="Grigoriev I."/>
        </authorList>
    </citation>
    <scope>NUCLEOTIDE SEQUENCE</scope>
    <source>
        <strain evidence="10">Tuck. ex Michener</strain>
    </source>
</reference>
<evidence type="ECO:0000256" key="7">
    <source>
        <dbReference type="ARBA" id="ARBA00023180"/>
    </source>
</evidence>